<gene>
    <name evidence="2" type="ORF">G3574_25895</name>
</gene>
<evidence type="ECO:0008006" key="4">
    <source>
        <dbReference type="Google" id="ProtNLM"/>
    </source>
</evidence>
<keyword evidence="1" id="KW-1133">Transmembrane helix</keyword>
<keyword evidence="1" id="KW-0472">Membrane</keyword>
<evidence type="ECO:0000313" key="2">
    <source>
        <dbReference type="EMBL" id="NEX64527.1"/>
    </source>
</evidence>
<proteinExistence type="predicted"/>
<accession>A0A6B3SUY4</accession>
<keyword evidence="1" id="KW-0812">Transmembrane</keyword>
<protein>
    <recommendedName>
        <fullName evidence="4">Type 4 secretion system PilS N-terminal domain-containing protein</fullName>
    </recommendedName>
</protein>
<keyword evidence="3" id="KW-1185">Reference proteome</keyword>
<organism evidence="2 3">
    <name type="scientific">Noviherbaspirillum galbum</name>
    <dbReference type="NCBI Taxonomy" id="2709383"/>
    <lineage>
        <taxon>Bacteria</taxon>
        <taxon>Pseudomonadati</taxon>
        <taxon>Pseudomonadota</taxon>
        <taxon>Betaproteobacteria</taxon>
        <taxon>Burkholderiales</taxon>
        <taxon>Oxalobacteraceae</taxon>
        <taxon>Noviherbaspirillum</taxon>
    </lineage>
</organism>
<evidence type="ECO:0000256" key="1">
    <source>
        <dbReference type="SAM" id="Phobius"/>
    </source>
</evidence>
<sequence>MSLAESLLAIAVAVTVVALLGAGYGVVNAEMQSRQMVEDTAALATRLQSTFSFAGYSGIDVPTLTSAKILPFKSFSTDGTTLSDIRMNPVALSGGPASLALLFTASDADQCMRLATSAASYAYRIRVGPSVSASTGALAGASGVDYKLGSTVTSSALGDPNGCANGNALVGIELH</sequence>
<feature type="transmembrane region" description="Helical" evidence="1">
    <location>
        <begin position="6"/>
        <end position="27"/>
    </location>
</feature>
<dbReference type="RefSeq" id="WP_163968463.1">
    <property type="nucleotide sequence ID" value="NZ_JAAIVB010000080.1"/>
</dbReference>
<reference evidence="2 3" key="1">
    <citation type="submission" date="2020-02" db="EMBL/GenBank/DDBJ databases">
        <authorList>
            <person name="Kim M.K."/>
        </authorList>
    </citation>
    <scope>NUCLEOTIDE SEQUENCE [LARGE SCALE GENOMIC DNA]</scope>
    <source>
        <strain evidence="2 3">17J57-3</strain>
    </source>
</reference>
<dbReference type="EMBL" id="JAAIVB010000080">
    <property type="protein sequence ID" value="NEX64527.1"/>
    <property type="molecule type" value="Genomic_DNA"/>
</dbReference>
<dbReference type="Proteomes" id="UP000482155">
    <property type="component" value="Unassembled WGS sequence"/>
</dbReference>
<evidence type="ECO:0000313" key="3">
    <source>
        <dbReference type="Proteomes" id="UP000482155"/>
    </source>
</evidence>
<name>A0A6B3SUY4_9BURK</name>
<dbReference type="AlphaFoldDB" id="A0A6B3SUY4"/>
<comment type="caution">
    <text evidence="2">The sequence shown here is derived from an EMBL/GenBank/DDBJ whole genome shotgun (WGS) entry which is preliminary data.</text>
</comment>